<dbReference type="EMBL" id="PQXF01000009">
    <property type="protein sequence ID" value="PXF61000.1"/>
    <property type="molecule type" value="Genomic_DNA"/>
</dbReference>
<reference evidence="1" key="1">
    <citation type="submission" date="2018-01" db="EMBL/GenBank/DDBJ databases">
        <authorList>
            <person name="Krukenberg V."/>
        </authorList>
    </citation>
    <scope>NUCLEOTIDE SEQUENCE</scope>
    <source>
        <strain evidence="1">E20ANME2</strain>
    </source>
</reference>
<organism evidence="1 2">
    <name type="scientific">Candidatus Methanogaster sp</name>
    <dbReference type="NCBI Taxonomy" id="3386292"/>
    <lineage>
        <taxon>Archaea</taxon>
        <taxon>Methanobacteriati</taxon>
        <taxon>Methanobacteriota</taxon>
        <taxon>Stenosarchaea group</taxon>
        <taxon>Methanomicrobia</taxon>
        <taxon>Methanosarcinales</taxon>
        <taxon>ANME-2 cluster</taxon>
        <taxon>Candidatus Methanogasteraceae</taxon>
        <taxon>Candidatus Methanogaster</taxon>
    </lineage>
</organism>
<gene>
    <name evidence="1" type="ORF">C4B59_06545</name>
</gene>
<protein>
    <submittedName>
        <fullName evidence="1">ArsR family transcriptional regulator</fullName>
    </submittedName>
</protein>
<evidence type="ECO:0000313" key="2">
    <source>
        <dbReference type="Proteomes" id="UP000248329"/>
    </source>
</evidence>
<name>A0AC61L3F1_9EURY</name>
<dbReference type="Proteomes" id="UP000248329">
    <property type="component" value="Unassembled WGS sequence"/>
</dbReference>
<accession>A0AC61L3F1</accession>
<sequence>MDAIEIPDSIRCDLEGKGGIAGIAGSLPADRKIGAIVLVARALSDPVRVKVLFALFMQPMCVCLLVAMTGYAYSKMSYHLSVLKDGGLVCARQEGNYLIYYPTDLGRRVALWTRVTAHPNRC</sequence>
<evidence type="ECO:0000313" key="1">
    <source>
        <dbReference type="EMBL" id="PXF61000.1"/>
    </source>
</evidence>
<comment type="caution">
    <text evidence="1">The sequence shown here is derived from an EMBL/GenBank/DDBJ whole genome shotgun (WGS) entry which is preliminary data.</text>
</comment>
<proteinExistence type="predicted"/>